<dbReference type="GO" id="GO:1904263">
    <property type="term" value="P:positive regulation of TORC1 signaling"/>
    <property type="evidence" value="ECO:0007669"/>
    <property type="project" value="TreeGrafter"/>
</dbReference>
<dbReference type="GO" id="GO:0061700">
    <property type="term" value="C:GATOR2 complex"/>
    <property type="evidence" value="ECO:0007669"/>
    <property type="project" value="TreeGrafter"/>
</dbReference>
<keyword evidence="1" id="KW-0853">WD repeat</keyword>
<protein>
    <submittedName>
        <fullName evidence="4">Uncharacterized protein</fullName>
    </submittedName>
</protein>
<dbReference type="Pfam" id="PF00400">
    <property type="entry name" value="WD40"/>
    <property type="match status" value="1"/>
</dbReference>
<keyword evidence="5" id="KW-1185">Reference proteome</keyword>
<dbReference type="SMART" id="SM00320">
    <property type="entry name" value="WD40"/>
    <property type="match status" value="2"/>
</dbReference>
<dbReference type="InterPro" id="IPR015943">
    <property type="entry name" value="WD40/YVTN_repeat-like_dom_sf"/>
</dbReference>
<evidence type="ECO:0000256" key="2">
    <source>
        <dbReference type="ARBA" id="ARBA00022737"/>
    </source>
</evidence>
<evidence type="ECO:0000256" key="1">
    <source>
        <dbReference type="ARBA" id="ARBA00022574"/>
    </source>
</evidence>
<dbReference type="InterPro" id="IPR001680">
    <property type="entry name" value="WD40_rpt"/>
</dbReference>
<dbReference type="InterPro" id="IPR036322">
    <property type="entry name" value="WD40_repeat_dom_sf"/>
</dbReference>
<dbReference type="Proteomes" id="UP000007800">
    <property type="component" value="Unassembled WGS sequence"/>
</dbReference>
<feature type="non-terminal residue" evidence="4">
    <location>
        <position position="305"/>
    </location>
</feature>
<feature type="region of interest" description="Disordered" evidence="3">
    <location>
        <begin position="213"/>
        <end position="255"/>
    </location>
</feature>
<feature type="region of interest" description="Disordered" evidence="3">
    <location>
        <begin position="269"/>
        <end position="305"/>
    </location>
</feature>
<keyword evidence="2" id="KW-0677">Repeat</keyword>
<dbReference type="GeneID" id="9049612"/>
<dbReference type="InParanoid" id="C5K918"/>
<dbReference type="PANTHER" id="PTHR46200:SF1">
    <property type="entry name" value="GATOR COMPLEX PROTEIN WDR24"/>
    <property type="match status" value="1"/>
</dbReference>
<dbReference type="PANTHER" id="PTHR46200">
    <property type="entry name" value="GATOR COMPLEX PROTEIN WDR24"/>
    <property type="match status" value="1"/>
</dbReference>
<gene>
    <name evidence="4" type="ORF">Pmar_PMAR024233</name>
</gene>
<evidence type="ECO:0000256" key="3">
    <source>
        <dbReference type="SAM" id="MobiDB-lite"/>
    </source>
</evidence>
<organism evidence="5">
    <name type="scientific">Perkinsus marinus (strain ATCC 50983 / TXsc)</name>
    <dbReference type="NCBI Taxonomy" id="423536"/>
    <lineage>
        <taxon>Eukaryota</taxon>
        <taxon>Sar</taxon>
        <taxon>Alveolata</taxon>
        <taxon>Perkinsozoa</taxon>
        <taxon>Perkinsea</taxon>
        <taxon>Perkinsida</taxon>
        <taxon>Perkinsidae</taxon>
        <taxon>Perkinsus</taxon>
    </lineage>
</organism>
<evidence type="ECO:0000313" key="4">
    <source>
        <dbReference type="EMBL" id="EER19024.1"/>
    </source>
</evidence>
<dbReference type="GO" id="GO:0034198">
    <property type="term" value="P:cellular response to amino acid starvation"/>
    <property type="evidence" value="ECO:0007669"/>
    <property type="project" value="TreeGrafter"/>
</dbReference>
<dbReference type="InterPro" id="IPR037590">
    <property type="entry name" value="WDR24"/>
</dbReference>
<feature type="compositionally biased region" description="Low complexity" evidence="3">
    <location>
        <begin position="221"/>
        <end position="240"/>
    </location>
</feature>
<dbReference type="SUPFAM" id="SSF50978">
    <property type="entry name" value="WD40 repeat-like"/>
    <property type="match status" value="1"/>
</dbReference>
<name>C5K918_PERM5</name>
<dbReference type="Gene3D" id="2.130.10.10">
    <property type="entry name" value="YVTN repeat-like/Quinoprotein amine dehydrogenase"/>
    <property type="match status" value="1"/>
</dbReference>
<dbReference type="AlphaFoldDB" id="C5K918"/>
<dbReference type="EMBL" id="GG671321">
    <property type="protein sequence ID" value="EER19024.1"/>
    <property type="molecule type" value="Genomic_DNA"/>
</dbReference>
<dbReference type="OMA" id="WADNHHI"/>
<reference evidence="4 5" key="1">
    <citation type="submission" date="2008-07" db="EMBL/GenBank/DDBJ databases">
        <authorList>
            <person name="El-Sayed N."/>
            <person name="Caler E."/>
            <person name="Inman J."/>
            <person name="Amedeo P."/>
            <person name="Hass B."/>
            <person name="Wortman J."/>
        </authorList>
    </citation>
    <scope>NUCLEOTIDE SEQUENCE [LARGE SCALE GENOMIC DNA]</scope>
    <source>
        <strain evidence="5">ATCC 50983 / TXsc</strain>
    </source>
</reference>
<evidence type="ECO:0000313" key="5">
    <source>
        <dbReference type="Proteomes" id="UP000007800"/>
    </source>
</evidence>
<dbReference type="GO" id="GO:0016239">
    <property type="term" value="P:positive regulation of macroautophagy"/>
    <property type="evidence" value="ECO:0007669"/>
    <property type="project" value="TreeGrafter"/>
</dbReference>
<feature type="compositionally biased region" description="Pro residues" evidence="3">
    <location>
        <begin position="295"/>
        <end position="305"/>
    </location>
</feature>
<dbReference type="RefSeq" id="XP_002787228.1">
    <property type="nucleotide sequence ID" value="XM_002787182.1"/>
</dbReference>
<dbReference type="GO" id="GO:0005774">
    <property type="term" value="C:vacuolar membrane"/>
    <property type="evidence" value="ECO:0007669"/>
    <property type="project" value="TreeGrafter"/>
</dbReference>
<dbReference type="GO" id="GO:0005829">
    <property type="term" value="C:cytosol"/>
    <property type="evidence" value="ECO:0007669"/>
    <property type="project" value="TreeGrafter"/>
</dbReference>
<sequence length="305" mass="33121">DNVFAAAGRDRYIRIYDTRTPCEAPGMKLRSPSSLWAVRWRPGSGVHLASCHSVMDSTVNVWDLRMPHMPGYVFNSHADSVVDMFWADNHHIVSGSKDCTVRMHALRDATIPIENLRTVNISFSFCKAYASPSSEGGSSDDRKGGGGGELVNTVADVCDTVDRTTFVTIHDDLDMKKVAQSGFPVSTSRKATNPIEQSPCEIDLHRCIDGDNIPYRGGGQRPSSIAAPGAAPSSSSSSIDRPSKLASPRGFPPRADRIRCFNRFAFEGGMDSAISKPRSPRSRTPPPTIRGVRRPPLPPTVPSSI</sequence>
<feature type="non-terminal residue" evidence="4">
    <location>
        <position position="1"/>
    </location>
</feature>
<dbReference type="OrthoDB" id="419720at2759"/>
<accession>C5K918</accession>
<proteinExistence type="predicted"/>